<reference evidence="1" key="1">
    <citation type="submission" date="2014-09" db="EMBL/GenBank/DDBJ databases">
        <authorList>
            <person name="Magalhaes I.L.F."/>
            <person name="Oliveira U."/>
            <person name="Santos F.R."/>
            <person name="Vidigal T.H.D.A."/>
            <person name="Brescovit A.D."/>
            <person name="Santos A.J."/>
        </authorList>
    </citation>
    <scope>NUCLEOTIDE SEQUENCE</scope>
    <source>
        <tissue evidence="1">Shoot tissue taken approximately 20 cm above the soil surface</tissue>
    </source>
</reference>
<name>A0A0A8YT90_ARUDO</name>
<dbReference type="EMBL" id="GBRH01270100">
    <property type="protein sequence ID" value="JAD27795.1"/>
    <property type="molecule type" value="Transcribed_RNA"/>
</dbReference>
<organism evidence="1">
    <name type="scientific">Arundo donax</name>
    <name type="common">Giant reed</name>
    <name type="synonym">Donax arundinaceus</name>
    <dbReference type="NCBI Taxonomy" id="35708"/>
    <lineage>
        <taxon>Eukaryota</taxon>
        <taxon>Viridiplantae</taxon>
        <taxon>Streptophyta</taxon>
        <taxon>Embryophyta</taxon>
        <taxon>Tracheophyta</taxon>
        <taxon>Spermatophyta</taxon>
        <taxon>Magnoliopsida</taxon>
        <taxon>Liliopsida</taxon>
        <taxon>Poales</taxon>
        <taxon>Poaceae</taxon>
        <taxon>PACMAD clade</taxon>
        <taxon>Arundinoideae</taxon>
        <taxon>Arundineae</taxon>
        <taxon>Arundo</taxon>
    </lineage>
</organism>
<accession>A0A0A8YT90</accession>
<sequence>MKKMAKNWKTMDLFLLRIKRH</sequence>
<protein>
    <submittedName>
        <fullName evidence="1">Uncharacterized protein</fullName>
    </submittedName>
</protein>
<reference evidence="1" key="2">
    <citation type="journal article" date="2015" name="Data Brief">
        <title>Shoot transcriptome of the giant reed, Arundo donax.</title>
        <authorList>
            <person name="Barrero R.A."/>
            <person name="Guerrero F.D."/>
            <person name="Moolhuijzen P."/>
            <person name="Goolsby J.A."/>
            <person name="Tidwell J."/>
            <person name="Bellgard S.E."/>
            <person name="Bellgard M.I."/>
        </authorList>
    </citation>
    <scope>NUCLEOTIDE SEQUENCE</scope>
    <source>
        <tissue evidence="1">Shoot tissue taken approximately 20 cm above the soil surface</tissue>
    </source>
</reference>
<dbReference type="AlphaFoldDB" id="A0A0A8YT90"/>
<proteinExistence type="predicted"/>
<evidence type="ECO:0000313" key="1">
    <source>
        <dbReference type="EMBL" id="JAD27795.1"/>
    </source>
</evidence>